<evidence type="ECO:0000313" key="6">
    <source>
        <dbReference type="Proteomes" id="UP001610335"/>
    </source>
</evidence>
<dbReference type="SUPFAM" id="SSF53474">
    <property type="entry name" value="alpha/beta-Hydrolases"/>
    <property type="match status" value="1"/>
</dbReference>
<dbReference type="PANTHER" id="PTHR33630">
    <property type="entry name" value="CUTINASE RV1984C-RELATED-RELATED"/>
    <property type="match status" value="1"/>
</dbReference>
<feature type="signal peptide" evidence="4">
    <location>
        <begin position="1"/>
        <end position="16"/>
    </location>
</feature>
<gene>
    <name evidence="5" type="ORF">BDW59DRAFT_165376</name>
</gene>
<keyword evidence="2" id="KW-1015">Disulfide bond</keyword>
<organism evidence="5 6">
    <name type="scientific">Aspergillus cavernicola</name>
    <dbReference type="NCBI Taxonomy" id="176166"/>
    <lineage>
        <taxon>Eukaryota</taxon>
        <taxon>Fungi</taxon>
        <taxon>Dikarya</taxon>
        <taxon>Ascomycota</taxon>
        <taxon>Pezizomycotina</taxon>
        <taxon>Eurotiomycetes</taxon>
        <taxon>Eurotiomycetidae</taxon>
        <taxon>Eurotiales</taxon>
        <taxon>Aspergillaceae</taxon>
        <taxon>Aspergillus</taxon>
        <taxon>Aspergillus subgen. Nidulantes</taxon>
    </lineage>
</organism>
<dbReference type="Proteomes" id="UP001610335">
    <property type="component" value="Unassembled WGS sequence"/>
</dbReference>
<feature type="compositionally biased region" description="Low complexity" evidence="3">
    <location>
        <begin position="233"/>
        <end position="261"/>
    </location>
</feature>
<comment type="caution">
    <text evidence="5">The sequence shown here is derived from an EMBL/GenBank/DDBJ whole genome shotgun (WGS) entry which is preliminary data.</text>
</comment>
<proteinExistence type="predicted"/>
<protein>
    <submittedName>
        <fullName evidence="5">Cutinase-domain-containing protein</fullName>
    </submittedName>
</protein>
<dbReference type="Gene3D" id="3.40.50.1820">
    <property type="entry name" value="alpha/beta hydrolase"/>
    <property type="match status" value="1"/>
</dbReference>
<dbReference type="EMBL" id="JBFXLS010000082">
    <property type="protein sequence ID" value="KAL2818713.1"/>
    <property type="molecule type" value="Genomic_DNA"/>
</dbReference>
<reference evidence="5 6" key="1">
    <citation type="submission" date="2024-07" db="EMBL/GenBank/DDBJ databases">
        <title>Section-level genome sequencing and comparative genomics of Aspergillus sections Usti and Cavernicolus.</title>
        <authorList>
            <consortium name="Lawrence Berkeley National Laboratory"/>
            <person name="Nybo J.L."/>
            <person name="Vesth T.C."/>
            <person name="Theobald S."/>
            <person name="Frisvad J.C."/>
            <person name="Larsen T.O."/>
            <person name="Kjaerboelling I."/>
            <person name="Rothschild-Mancinelli K."/>
            <person name="Lyhne E.K."/>
            <person name="Kogle M.E."/>
            <person name="Barry K."/>
            <person name="Clum A."/>
            <person name="Na H."/>
            <person name="Ledsgaard L."/>
            <person name="Lin J."/>
            <person name="Lipzen A."/>
            <person name="Kuo A."/>
            <person name="Riley R."/>
            <person name="Mondo S."/>
            <person name="LaButti K."/>
            <person name="Haridas S."/>
            <person name="Pangalinan J."/>
            <person name="Salamov A.A."/>
            <person name="Simmons B.A."/>
            <person name="Magnuson J.K."/>
            <person name="Chen J."/>
            <person name="Drula E."/>
            <person name="Henrissat B."/>
            <person name="Wiebenga A."/>
            <person name="Lubbers R.J."/>
            <person name="Gomes A.C."/>
            <person name="Makela M.R."/>
            <person name="Stajich J."/>
            <person name="Grigoriev I.V."/>
            <person name="Mortensen U.H."/>
            <person name="De vries R.P."/>
            <person name="Baker S.E."/>
            <person name="Andersen M.R."/>
        </authorList>
    </citation>
    <scope>NUCLEOTIDE SEQUENCE [LARGE SCALE GENOMIC DNA]</scope>
    <source>
        <strain evidence="5 6">CBS 600.67</strain>
    </source>
</reference>
<feature type="chain" id="PRO_5047250534" evidence="4">
    <location>
        <begin position="17"/>
        <end position="283"/>
    </location>
</feature>
<evidence type="ECO:0000256" key="4">
    <source>
        <dbReference type="SAM" id="SignalP"/>
    </source>
</evidence>
<dbReference type="InterPro" id="IPR029058">
    <property type="entry name" value="AB_hydrolase_fold"/>
</dbReference>
<dbReference type="SMART" id="SM01110">
    <property type="entry name" value="Cutinase"/>
    <property type="match status" value="1"/>
</dbReference>
<name>A0ABR4HVJ8_9EURO</name>
<accession>A0ABR4HVJ8</accession>
<evidence type="ECO:0000313" key="5">
    <source>
        <dbReference type="EMBL" id="KAL2818713.1"/>
    </source>
</evidence>
<evidence type="ECO:0000256" key="2">
    <source>
        <dbReference type="ARBA" id="ARBA00023157"/>
    </source>
</evidence>
<dbReference type="PANTHER" id="PTHR33630:SF9">
    <property type="entry name" value="CUTINASE 4"/>
    <property type="match status" value="1"/>
</dbReference>
<feature type="region of interest" description="Disordered" evidence="3">
    <location>
        <begin position="232"/>
        <end position="261"/>
    </location>
</feature>
<sequence>MHGILITVGLLAAATAATNLTCTDGLYMIVARGTEETAAARNGFYPANSGSPGYVAQLIAAQIKDSIIMGVDYPATITDPSYVQSEEEGITTMLQLVNQYHSSCPNAKMALLGYSQGAQVVSDVLCGGSGGNFGHNAPLSPDIVKNNILAAVLFGDPTHIANTSYDLGTSVHNGMFPRTNNTVCKQYSDRMASWCDKGDEVCDTGHNDAVHGLYIQRYNSTMVEYVVERWQNSTDPSSTTTGSSTASPTSSETGSASTHTGTASGLAPLAWPLILLSCGLFFV</sequence>
<keyword evidence="1" id="KW-0378">Hydrolase</keyword>
<dbReference type="Pfam" id="PF01083">
    <property type="entry name" value="Cutinase"/>
    <property type="match status" value="1"/>
</dbReference>
<dbReference type="InterPro" id="IPR000675">
    <property type="entry name" value="Cutinase/axe"/>
</dbReference>
<evidence type="ECO:0000256" key="3">
    <source>
        <dbReference type="SAM" id="MobiDB-lite"/>
    </source>
</evidence>
<evidence type="ECO:0000256" key="1">
    <source>
        <dbReference type="ARBA" id="ARBA00022801"/>
    </source>
</evidence>
<keyword evidence="6" id="KW-1185">Reference proteome</keyword>
<keyword evidence="4" id="KW-0732">Signal</keyword>